<dbReference type="PROSITE" id="PS51186">
    <property type="entry name" value="GNAT"/>
    <property type="match status" value="1"/>
</dbReference>
<evidence type="ECO:0000256" key="3">
    <source>
        <dbReference type="ARBA" id="ARBA00038502"/>
    </source>
</evidence>
<dbReference type="SUPFAM" id="SSF55729">
    <property type="entry name" value="Acyl-CoA N-acyltransferases (Nat)"/>
    <property type="match status" value="1"/>
</dbReference>
<evidence type="ECO:0000313" key="5">
    <source>
        <dbReference type="EMBL" id="SUJ03560.1"/>
    </source>
</evidence>
<protein>
    <submittedName>
        <fullName evidence="5">Ribosomal-protein-S5-alanine N-acetyltransferase</fullName>
    </submittedName>
</protein>
<dbReference type="InterPro" id="IPR000182">
    <property type="entry name" value="GNAT_dom"/>
</dbReference>
<evidence type="ECO:0000256" key="1">
    <source>
        <dbReference type="ARBA" id="ARBA00022679"/>
    </source>
</evidence>
<dbReference type="InterPro" id="IPR016181">
    <property type="entry name" value="Acyl_CoA_acyltransferase"/>
</dbReference>
<proteinExistence type="inferred from homology"/>
<dbReference type="EMBL" id="UGYZ01000002">
    <property type="protein sequence ID" value="SUJ03560.1"/>
    <property type="molecule type" value="Genomic_DNA"/>
</dbReference>
<evidence type="ECO:0000313" key="6">
    <source>
        <dbReference type="Proteomes" id="UP000254519"/>
    </source>
</evidence>
<dbReference type="PANTHER" id="PTHR43792:SF8">
    <property type="entry name" value="[RIBOSOMAL PROTEIN US5]-ALANINE N-ACETYLTRANSFERASE"/>
    <property type="match status" value="1"/>
</dbReference>
<name>A0A380BM25_SPOPA</name>
<dbReference type="InterPro" id="IPR051531">
    <property type="entry name" value="N-acetyltransferase"/>
</dbReference>
<reference evidence="5 6" key="1">
    <citation type="submission" date="2018-06" db="EMBL/GenBank/DDBJ databases">
        <authorList>
            <consortium name="Pathogen Informatics"/>
            <person name="Doyle S."/>
        </authorList>
    </citation>
    <scope>NUCLEOTIDE SEQUENCE [LARGE SCALE GENOMIC DNA]</scope>
    <source>
        <strain evidence="6">ATCC 11859 / DSM 33 / NCIB 8841 / NCTC 4822</strain>
    </source>
</reference>
<organism evidence="5 6">
    <name type="scientific">Sporosarcina pasteurii</name>
    <name type="common">Bacillus pasteurii</name>
    <dbReference type="NCBI Taxonomy" id="1474"/>
    <lineage>
        <taxon>Bacteria</taxon>
        <taxon>Bacillati</taxon>
        <taxon>Bacillota</taxon>
        <taxon>Bacilli</taxon>
        <taxon>Bacillales</taxon>
        <taxon>Caryophanaceae</taxon>
        <taxon>Sporosarcina</taxon>
    </lineage>
</organism>
<keyword evidence="1 5" id="KW-0808">Transferase</keyword>
<dbReference type="AlphaFoldDB" id="A0A380BM25"/>
<accession>A0A380BM25</accession>
<evidence type="ECO:0000256" key="2">
    <source>
        <dbReference type="ARBA" id="ARBA00023315"/>
    </source>
</evidence>
<dbReference type="PANTHER" id="PTHR43792">
    <property type="entry name" value="GNAT FAMILY, PUTATIVE (AFU_ORTHOLOGUE AFUA_3G00765)-RELATED-RELATED"/>
    <property type="match status" value="1"/>
</dbReference>
<evidence type="ECO:0000259" key="4">
    <source>
        <dbReference type="PROSITE" id="PS51186"/>
    </source>
</evidence>
<keyword evidence="2" id="KW-0012">Acyltransferase</keyword>
<comment type="similarity">
    <text evidence="3">Belongs to the acetyltransferase family. RimJ subfamily.</text>
</comment>
<gene>
    <name evidence="5" type="ORF">NCTC4822_01449</name>
</gene>
<dbReference type="Proteomes" id="UP000254519">
    <property type="component" value="Unassembled WGS sequence"/>
</dbReference>
<keyword evidence="6" id="KW-1185">Reference proteome</keyword>
<dbReference type="GO" id="GO:0016747">
    <property type="term" value="F:acyltransferase activity, transferring groups other than amino-acyl groups"/>
    <property type="evidence" value="ECO:0007669"/>
    <property type="project" value="InterPro"/>
</dbReference>
<dbReference type="Gene3D" id="3.40.630.30">
    <property type="match status" value="1"/>
</dbReference>
<feature type="domain" description="N-acetyltransferase" evidence="4">
    <location>
        <begin position="11"/>
        <end position="183"/>
    </location>
</feature>
<sequence length="187" mass="22495">MRNLMIETERLIIRPYEVTDYKEWTRGYSERLPSTYKYDEGNDGDAHLFTKKWFAEWVEDFQKAAEQDETYLFGIFRKEDGAYIGEIELVTILRLDYEWGMMGYNIHNQFHRQGYGKESVEAATNMFFEDLRFHRIELQIHVDNEPSKKLAESAGFDFECIRKKHYYEGGKWTDQLIYVKYRQSLMG</sequence>
<dbReference type="Pfam" id="PF13302">
    <property type="entry name" value="Acetyltransf_3"/>
    <property type="match status" value="1"/>
</dbReference>